<gene>
    <name evidence="2" type="ORF">KHLLAP_LOCUS4264</name>
</gene>
<comment type="caution">
    <text evidence="2">The sequence shown here is derived from an EMBL/GenBank/DDBJ whole genome shotgun (WGS) entry which is preliminary data.</text>
</comment>
<sequence length="322" mass="35091">MSKAFADESDNESKTPTKKSRLNNIASMILALAELEVQPEKKEPKGYRPTPWCFVVASSSLLTCHAQRDNLLCLRVVDSLGNAAEPTGWRDLAVLRQITIVLMTADRRSLVGPVPLEGWIAPEATKTSRTTCYSLSTLPCSPAQRHHEETKPSLAGISLTAAWWLVLSMSFRQSADTLDRSPTTASCFRSTLVETPGSSSAVHSLLQFIDPKNNAEELDAKYAELTKDNLPELHPLYPLVAIMDTFDVTVTLAVVAAIDVGEVNDVRNYHCPALFNMPLSRALAAGNEVKVTSCELTINSGRQTTAGSGRTNANMNRDDEMG</sequence>
<dbReference type="AlphaFoldDB" id="A0AAI8YGJ3"/>
<dbReference type="Proteomes" id="UP001295740">
    <property type="component" value="Unassembled WGS sequence"/>
</dbReference>
<evidence type="ECO:0000313" key="2">
    <source>
        <dbReference type="EMBL" id="CAJ2503796.1"/>
    </source>
</evidence>
<organism evidence="2 3">
    <name type="scientific">Anthostomella pinea</name>
    <dbReference type="NCBI Taxonomy" id="933095"/>
    <lineage>
        <taxon>Eukaryota</taxon>
        <taxon>Fungi</taxon>
        <taxon>Dikarya</taxon>
        <taxon>Ascomycota</taxon>
        <taxon>Pezizomycotina</taxon>
        <taxon>Sordariomycetes</taxon>
        <taxon>Xylariomycetidae</taxon>
        <taxon>Xylariales</taxon>
        <taxon>Xylariaceae</taxon>
        <taxon>Anthostomella</taxon>
    </lineage>
</organism>
<name>A0AAI8YGJ3_9PEZI</name>
<evidence type="ECO:0000256" key="1">
    <source>
        <dbReference type="SAM" id="MobiDB-lite"/>
    </source>
</evidence>
<dbReference type="EMBL" id="CAUWAG010000006">
    <property type="protein sequence ID" value="CAJ2503796.1"/>
    <property type="molecule type" value="Genomic_DNA"/>
</dbReference>
<evidence type="ECO:0000313" key="3">
    <source>
        <dbReference type="Proteomes" id="UP001295740"/>
    </source>
</evidence>
<keyword evidence="3" id="KW-1185">Reference proteome</keyword>
<accession>A0AAI8YGJ3</accession>
<reference evidence="2" key="1">
    <citation type="submission" date="2023-10" db="EMBL/GenBank/DDBJ databases">
        <authorList>
            <person name="Hackl T."/>
        </authorList>
    </citation>
    <scope>NUCLEOTIDE SEQUENCE</scope>
</reference>
<feature type="region of interest" description="Disordered" evidence="1">
    <location>
        <begin position="301"/>
        <end position="322"/>
    </location>
</feature>
<protein>
    <submittedName>
        <fullName evidence="2">Uu.00g111900.m01.CDS01</fullName>
    </submittedName>
</protein>
<feature type="compositionally biased region" description="Polar residues" evidence="1">
    <location>
        <begin position="301"/>
        <end position="315"/>
    </location>
</feature>
<proteinExistence type="predicted"/>